<evidence type="ECO:0000313" key="6">
    <source>
        <dbReference type="Proteomes" id="UP000580654"/>
    </source>
</evidence>
<organism evidence="5 6">
    <name type="scientific">Muricoccus pecuniae</name>
    <dbReference type="NCBI Taxonomy" id="693023"/>
    <lineage>
        <taxon>Bacteria</taxon>
        <taxon>Pseudomonadati</taxon>
        <taxon>Pseudomonadota</taxon>
        <taxon>Alphaproteobacteria</taxon>
        <taxon>Acetobacterales</taxon>
        <taxon>Roseomonadaceae</taxon>
        <taxon>Muricoccus</taxon>
    </lineage>
</organism>
<dbReference type="PROSITE" id="PS51123">
    <property type="entry name" value="OMPA_2"/>
    <property type="match status" value="1"/>
</dbReference>
<dbReference type="EMBL" id="JACIJD010000008">
    <property type="protein sequence ID" value="MBB5694085.1"/>
    <property type="molecule type" value="Genomic_DNA"/>
</dbReference>
<dbReference type="GO" id="GO:0016020">
    <property type="term" value="C:membrane"/>
    <property type="evidence" value="ECO:0007669"/>
    <property type="project" value="UniProtKB-UniRule"/>
</dbReference>
<name>A0A840Y046_9PROT</name>
<evidence type="ECO:0000256" key="1">
    <source>
        <dbReference type="PROSITE-ProRule" id="PRU00473"/>
    </source>
</evidence>
<keyword evidence="3" id="KW-1133">Transmembrane helix</keyword>
<dbReference type="AlphaFoldDB" id="A0A840Y046"/>
<evidence type="ECO:0000313" key="5">
    <source>
        <dbReference type="EMBL" id="MBB5694085.1"/>
    </source>
</evidence>
<evidence type="ECO:0000259" key="4">
    <source>
        <dbReference type="PROSITE" id="PS51123"/>
    </source>
</evidence>
<accession>A0A840Y046</accession>
<reference evidence="5 6" key="1">
    <citation type="submission" date="2020-08" db="EMBL/GenBank/DDBJ databases">
        <title>Genomic Encyclopedia of Type Strains, Phase IV (KMG-IV): sequencing the most valuable type-strain genomes for metagenomic binning, comparative biology and taxonomic classification.</title>
        <authorList>
            <person name="Goeker M."/>
        </authorList>
    </citation>
    <scope>NUCLEOTIDE SEQUENCE [LARGE SCALE GENOMIC DNA]</scope>
    <source>
        <strain evidence="5 6">DSM 25622</strain>
    </source>
</reference>
<dbReference type="InterPro" id="IPR036737">
    <property type="entry name" value="OmpA-like_sf"/>
</dbReference>
<gene>
    <name evidence="5" type="ORF">FHS87_002125</name>
</gene>
<feature type="domain" description="OmpA-like" evidence="4">
    <location>
        <begin position="308"/>
        <end position="425"/>
    </location>
</feature>
<evidence type="ECO:0000256" key="3">
    <source>
        <dbReference type="SAM" id="Phobius"/>
    </source>
</evidence>
<feature type="region of interest" description="Disordered" evidence="2">
    <location>
        <begin position="385"/>
        <end position="406"/>
    </location>
</feature>
<keyword evidence="6" id="KW-1185">Reference proteome</keyword>
<dbReference type="InterPro" id="IPR006665">
    <property type="entry name" value="OmpA-like"/>
</dbReference>
<dbReference type="InterPro" id="IPR011990">
    <property type="entry name" value="TPR-like_helical_dom_sf"/>
</dbReference>
<dbReference type="RefSeq" id="WP_184517476.1">
    <property type="nucleotide sequence ID" value="NZ_JACIJD010000008.1"/>
</dbReference>
<keyword evidence="1 3" id="KW-0472">Membrane</keyword>
<feature type="transmembrane region" description="Helical" evidence="3">
    <location>
        <begin position="21"/>
        <end position="43"/>
    </location>
</feature>
<dbReference type="Gene3D" id="3.30.1330.60">
    <property type="entry name" value="OmpA-like domain"/>
    <property type="match status" value="1"/>
</dbReference>
<keyword evidence="3" id="KW-0812">Transmembrane</keyword>
<evidence type="ECO:0000256" key="2">
    <source>
        <dbReference type="SAM" id="MobiDB-lite"/>
    </source>
</evidence>
<dbReference type="Gene3D" id="1.25.40.10">
    <property type="entry name" value="Tetratricopeptide repeat domain"/>
    <property type="match status" value="1"/>
</dbReference>
<sequence length="443" mass="46951">MQERIAGPEARHPGKGGRHPLRGLAIALGLLAAAPLGGCALLRTGVSMLEASTPPPVALSLDDAVAGLTGALIANAQLGLPNASGTYRTVVDPWIDRGTGEQSETTRAMETRIGELVRTRFPLVELLPFGTESLAREPLIVIGAINAVASPGSVEPVPEDRAGAYRIWGIIGNLATGRVISSEQAWARREDVTAAPAAIFRDSPTWMPDRATEAYLRTSLARKGDPIDPQYLAGLPATALLAEGTRAYEAGRYAEALDRFTGAERLPSGEQPRTYNGIYLVSAALGRADAAEAAFGRLVDLGLDRGQVMVKFTFQPGSTNFWPDPVISGPYPVWIRQIAGRVAARNTCLLLRGHSSPSGSATANERLSLARAEALRRRIAQEQPSLRSRLRAEGAGASEPIVGTGADNASDVLDRRVELRPVPCADVALGTLPGSGMEERLIR</sequence>
<dbReference type="SUPFAM" id="SSF103088">
    <property type="entry name" value="OmpA-like"/>
    <property type="match status" value="1"/>
</dbReference>
<dbReference type="Pfam" id="PF00691">
    <property type="entry name" value="OmpA"/>
    <property type="match status" value="1"/>
</dbReference>
<dbReference type="SUPFAM" id="SSF48452">
    <property type="entry name" value="TPR-like"/>
    <property type="match status" value="1"/>
</dbReference>
<protein>
    <recommendedName>
        <fullName evidence="4">OmpA-like domain-containing protein</fullName>
    </recommendedName>
</protein>
<dbReference type="Proteomes" id="UP000580654">
    <property type="component" value="Unassembled WGS sequence"/>
</dbReference>
<proteinExistence type="predicted"/>
<comment type="caution">
    <text evidence="5">The sequence shown here is derived from an EMBL/GenBank/DDBJ whole genome shotgun (WGS) entry which is preliminary data.</text>
</comment>